<comment type="caution">
    <text evidence="5">The sequence shown here is derived from an EMBL/GenBank/DDBJ whole genome shotgun (WGS) entry which is preliminary data.</text>
</comment>
<evidence type="ECO:0000256" key="1">
    <source>
        <dbReference type="ARBA" id="ARBA00005820"/>
    </source>
</evidence>
<dbReference type="RefSeq" id="WP_253761948.1">
    <property type="nucleotide sequence ID" value="NZ_JAMZDZ010000001.1"/>
</dbReference>
<name>A0ABV8LS77_9ACTN</name>
<dbReference type="Pfam" id="PF03704">
    <property type="entry name" value="BTAD"/>
    <property type="match status" value="1"/>
</dbReference>
<evidence type="ECO:0000256" key="3">
    <source>
        <dbReference type="PROSITE-ProRule" id="PRU01091"/>
    </source>
</evidence>
<dbReference type="InterPro" id="IPR027417">
    <property type="entry name" value="P-loop_NTPase"/>
</dbReference>
<proteinExistence type="inferred from homology"/>
<dbReference type="PRINTS" id="PR00364">
    <property type="entry name" value="DISEASERSIST"/>
</dbReference>
<dbReference type="Pfam" id="PF25872">
    <property type="entry name" value="HTH_77"/>
    <property type="match status" value="1"/>
</dbReference>
<dbReference type="SUPFAM" id="SSF52540">
    <property type="entry name" value="P-loop containing nucleoside triphosphate hydrolases"/>
    <property type="match status" value="1"/>
</dbReference>
<organism evidence="5 6">
    <name type="scientific">Hamadaea flava</name>
    <dbReference type="NCBI Taxonomy" id="1742688"/>
    <lineage>
        <taxon>Bacteria</taxon>
        <taxon>Bacillati</taxon>
        <taxon>Actinomycetota</taxon>
        <taxon>Actinomycetes</taxon>
        <taxon>Micromonosporales</taxon>
        <taxon>Micromonosporaceae</taxon>
        <taxon>Hamadaea</taxon>
    </lineage>
</organism>
<dbReference type="Gene3D" id="1.25.40.10">
    <property type="entry name" value="Tetratricopeptide repeat domain"/>
    <property type="match status" value="2"/>
</dbReference>
<dbReference type="SUPFAM" id="SSF48452">
    <property type="entry name" value="TPR-like"/>
    <property type="match status" value="2"/>
</dbReference>
<dbReference type="InterPro" id="IPR005158">
    <property type="entry name" value="BTAD"/>
</dbReference>
<dbReference type="CDD" id="cd15831">
    <property type="entry name" value="BTAD"/>
    <property type="match status" value="1"/>
</dbReference>
<evidence type="ECO:0000313" key="5">
    <source>
        <dbReference type="EMBL" id="MFC4133852.1"/>
    </source>
</evidence>
<dbReference type="SMART" id="SM01043">
    <property type="entry name" value="BTAD"/>
    <property type="match status" value="1"/>
</dbReference>
<evidence type="ECO:0000313" key="6">
    <source>
        <dbReference type="Proteomes" id="UP001595816"/>
    </source>
</evidence>
<protein>
    <submittedName>
        <fullName evidence="5">BTAD domain-containing putative transcriptional regulator</fullName>
    </submittedName>
</protein>
<dbReference type="EMBL" id="JBHSAY010000015">
    <property type="protein sequence ID" value="MFC4133852.1"/>
    <property type="molecule type" value="Genomic_DNA"/>
</dbReference>
<dbReference type="PANTHER" id="PTHR47691">
    <property type="entry name" value="REGULATOR-RELATED"/>
    <property type="match status" value="1"/>
</dbReference>
<gene>
    <name evidence="5" type="ORF">ACFOZ4_24835</name>
</gene>
<dbReference type="PROSITE" id="PS51755">
    <property type="entry name" value="OMPR_PHOB"/>
    <property type="match status" value="1"/>
</dbReference>
<reference evidence="6" key="1">
    <citation type="journal article" date="2019" name="Int. J. Syst. Evol. Microbiol.">
        <title>The Global Catalogue of Microorganisms (GCM) 10K type strain sequencing project: providing services to taxonomists for standard genome sequencing and annotation.</title>
        <authorList>
            <consortium name="The Broad Institute Genomics Platform"/>
            <consortium name="The Broad Institute Genome Sequencing Center for Infectious Disease"/>
            <person name="Wu L."/>
            <person name="Ma J."/>
        </authorList>
    </citation>
    <scope>NUCLEOTIDE SEQUENCE [LARGE SCALE GENOMIC DNA]</scope>
    <source>
        <strain evidence="6">CGMCC 4.7289</strain>
    </source>
</reference>
<dbReference type="InterPro" id="IPR036388">
    <property type="entry name" value="WH-like_DNA-bd_sf"/>
</dbReference>
<dbReference type="InterPro" id="IPR011990">
    <property type="entry name" value="TPR-like_helical_dom_sf"/>
</dbReference>
<accession>A0ABV8LS77</accession>
<keyword evidence="6" id="KW-1185">Reference proteome</keyword>
<dbReference type="SUPFAM" id="SSF46894">
    <property type="entry name" value="C-terminal effector domain of the bipartite response regulators"/>
    <property type="match status" value="1"/>
</dbReference>
<dbReference type="InterPro" id="IPR058852">
    <property type="entry name" value="HTH_77"/>
</dbReference>
<dbReference type="Proteomes" id="UP001595816">
    <property type="component" value="Unassembled WGS sequence"/>
</dbReference>
<dbReference type="PANTHER" id="PTHR47691:SF3">
    <property type="entry name" value="HTH-TYPE TRANSCRIPTIONAL REGULATOR RV0890C-RELATED"/>
    <property type="match status" value="1"/>
</dbReference>
<evidence type="ECO:0000259" key="4">
    <source>
        <dbReference type="PROSITE" id="PS51755"/>
    </source>
</evidence>
<evidence type="ECO:0000256" key="2">
    <source>
        <dbReference type="ARBA" id="ARBA00023125"/>
    </source>
</evidence>
<dbReference type="Pfam" id="PF00486">
    <property type="entry name" value="Trans_reg_C"/>
    <property type="match status" value="1"/>
</dbReference>
<feature type="domain" description="OmpR/PhoB-type" evidence="4">
    <location>
        <begin position="1"/>
        <end position="99"/>
    </location>
</feature>
<dbReference type="SMART" id="SM00862">
    <property type="entry name" value="Trans_reg_C"/>
    <property type="match status" value="1"/>
</dbReference>
<sequence>MSTVEIRILGSLSVLVDGAEASLGGPKQRAVLASLLLARPRSVSTARVVDDVWDGEAAPSPTTLHAYIAELRRVLEPGRRVRTAARVLTTEGNGYALRVDAAQVDSAEFARLAADGARLLRDGDCAAALAALDAAIALWRGPAYGDLAGFAFLAAEIRRLEQLHDTVTLDRFEAMTGLGRHGELLGDLDAYTAEHPLAERGWRLYALALYRAGRQTDALDVLRTAEDQLADSFGLDASPVLRDLRTAILRHEPQLTLASVAQPETIPNLPHPVSSFIGRDSELTLVARALSGSRLVTVTGPAGIGKTRLAIEAAHRLPGPDGPWFVDLADLRQPELVPTQIGQALGVPAEALTHVLAARQTVIVVDNCEHLVDAVRDWCEQILSRCPGVRVLATSREALGITGEVIADLPPMTTDAARLFTDRAANALPGWTPDADESRLIDQICVQLDGLPLAIELTAAQCRVLSLSQLAAGLPGPMAPAEPDRAARHRDLNLAIAVSYDLLRPAERALFERLSTFAGRFDLDAAAHVTGTSNALPSVAELVRKSLLRVEYGPGPRRYRMLTALRAFAAAKLSTGDTAELAARHRVWVTGWVEAAESGLRGFEAYAEIRRLEADQAEARAALTSALLDGDGHTALRIAAALHWFWYRRGQITEGLTWLQSALDLARDAPDSLRARALLAVAGLSYLRGDAATAIAAAEQAHEAAQRAHDRLTTTYAVMHLGHFRSLLGDLDTAYAHAVVAERRARALRVPWLHTESLMVLGMVHRLRGDTARARADLAAAIRTGRRCGHQWATGSAAWTAMKSAIDAGEPETALAMAADIVGPLEADLDLTAWLVLAHTTAAAFAHSGRPESGALLLGAIQTLGGHVGFSPELMDPIDGPREAAAIRSSLSPDMLADLLAQGSQLSRAQASEIIAGVGVAV</sequence>
<dbReference type="InterPro" id="IPR016032">
    <property type="entry name" value="Sig_transdc_resp-reg_C-effctor"/>
</dbReference>
<dbReference type="Gene3D" id="3.40.50.300">
    <property type="entry name" value="P-loop containing nucleotide triphosphate hydrolases"/>
    <property type="match status" value="1"/>
</dbReference>
<dbReference type="Gene3D" id="1.10.10.10">
    <property type="entry name" value="Winged helix-like DNA-binding domain superfamily/Winged helix DNA-binding domain"/>
    <property type="match status" value="1"/>
</dbReference>
<feature type="DNA-binding region" description="OmpR/PhoB-type" evidence="3">
    <location>
        <begin position="1"/>
        <end position="99"/>
    </location>
</feature>
<comment type="similarity">
    <text evidence="1">Belongs to the AfsR/DnrI/RedD regulatory family.</text>
</comment>
<keyword evidence="2 3" id="KW-0238">DNA-binding</keyword>
<dbReference type="InterPro" id="IPR001867">
    <property type="entry name" value="OmpR/PhoB-type_DNA-bd"/>
</dbReference>